<comment type="caution">
    <text evidence="2">The sequence shown here is derived from an EMBL/GenBank/DDBJ whole genome shotgun (WGS) entry which is preliminary data.</text>
</comment>
<protein>
    <recommendedName>
        <fullName evidence="1">Flavodoxin-like domain-containing protein</fullName>
    </recommendedName>
</protein>
<dbReference type="SUPFAM" id="SSF52218">
    <property type="entry name" value="Flavoproteins"/>
    <property type="match status" value="1"/>
</dbReference>
<dbReference type="EMBL" id="RQHV01000067">
    <property type="protein sequence ID" value="TGN06433.1"/>
    <property type="molecule type" value="Genomic_DNA"/>
</dbReference>
<name>A0A4R9LMK3_9LEPT</name>
<dbReference type="Proteomes" id="UP000298264">
    <property type="component" value="Unassembled WGS sequence"/>
</dbReference>
<dbReference type="PROSITE" id="PS50902">
    <property type="entry name" value="FLAVODOXIN_LIKE"/>
    <property type="match status" value="1"/>
</dbReference>
<feature type="domain" description="Flavodoxin-like" evidence="1">
    <location>
        <begin position="47"/>
        <end position="203"/>
    </location>
</feature>
<dbReference type="InterPro" id="IPR029039">
    <property type="entry name" value="Flavoprotein-like_sf"/>
</dbReference>
<dbReference type="PANTHER" id="PTHR39201:SF1">
    <property type="entry name" value="FLAVODOXIN-LIKE DOMAIN-CONTAINING PROTEIN"/>
    <property type="match status" value="1"/>
</dbReference>
<evidence type="ECO:0000313" key="3">
    <source>
        <dbReference type="Proteomes" id="UP000298264"/>
    </source>
</evidence>
<dbReference type="OrthoDB" id="9806505at2"/>
<evidence type="ECO:0000313" key="2">
    <source>
        <dbReference type="EMBL" id="TGN06433.1"/>
    </source>
</evidence>
<evidence type="ECO:0000259" key="1">
    <source>
        <dbReference type="PROSITE" id="PS50902"/>
    </source>
</evidence>
<sequence length="203" mass="23535">MFEIVLGIITLSVVINLTSVIQIEKYQLNKNEKLISNYPKNESSSTILVVYFSRSGNTELMALEIAKIKNAHVLRIDADEYKIGFLGWLNAMKDARDHIASISPSTIDLSSYRTIYIGSPIWLYSPAPPIWEFVRNNDFTSKDVILFNSLNSKFEQRFIEDFAKLVSERKGNFLKHIFIIRGRMTWQMETEDFLKEVKTKLEK</sequence>
<dbReference type="Gene3D" id="3.40.50.360">
    <property type="match status" value="1"/>
</dbReference>
<dbReference type="AlphaFoldDB" id="A0A4R9LMK3"/>
<dbReference type="PANTHER" id="PTHR39201">
    <property type="entry name" value="EXPORTED PROTEIN-RELATED"/>
    <property type="match status" value="1"/>
</dbReference>
<dbReference type="GO" id="GO:0010181">
    <property type="term" value="F:FMN binding"/>
    <property type="evidence" value="ECO:0007669"/>
    <property type="project" value="InterPro"/>
</dbReference>
<gene>
    <name evidence="2" type="ORF">EHS11_19710</name>
</gene>
<accession>A0A4R9LMK3</accession>
<keyword evidence="3" id="KW-1185">Reference proteome</keyword>
<dbReference type="Pfam" id="PF12682">
    <property type="entry name" value="Flavodoxin_4"/>
    <property type="match status" value="1"/>
</dbReference>
<dbReference type="InterPro" id="IPR008254">
    <property type="entry name" value="Flavodoxin/NO_synth"/>
</dbReference>
<proteinExistence type="predicted"/>
<reference evidence="2" key="1">
    <citation type="journal article" date="2019" name="PLoS Negl. Trop. Dis.">
        <title>Revisiting the worldwide diversity of Leptospira species in the environment.</title>
        <authorList>
            <person name="Vincent A.T."/>
            <person name="Schiettekatte O."/>
            <person name="Bourhy P."/>
            <person name="Veyrier F.J."/>
            <person name="Picardeau M."/>
        </authorList>
    </citation>
    <scope>NUCLEOTIDE SEQUENCE [LARGE SCALE GENOMIC DNA]</scope>
    <source>
        <strain evidence="2">201400974</strain>
    </source>
</reference>
<organism evidence="2 3">
    <name type="scientific">Leptospira ilyithenensis</name>
    <dbReference type="NCBI Taxonomy" id="2484901"/>
    <lineage>
        <taxon>Bacteria</taxon>
        <taxon>Pseudomonadati</taxon>
        <taxon>Spirochaetota</taxon>
        <taxon>Spirochaetia</taxon>
        <taxon>Leptospirales</taxon>
        <taxon>Leptospiraceae</taxon>
        <taxon>Leptospira</taxon>
    </lineage>
</organism>